<evidence type="ECO:0000259" key="2">
    <source>
        <dbReference type="Pfam" id="PF13439"/>
    </source>
</evidence>
<dbReference type="Pfam" id="PF13439">
    <property type="entry name" value="Glyco_transf_4"/>
    <property type="match status" value="1"/>
</dbReference>
<keyword evidence="3" id="KW-0808">Transferase</keyword>
<name>A0ABY5UN83_9GAMM</name>
<feature type="domain" description="Glycosyl transferase family 1" evidence="1">
    <location>
        <begin position="197"/>
        <end position="352"/>
    </location>
</feature>
<feature type="domain" description="Glycosyltransferase subfamily 4-like N-terminal" evidence="2">
    <location>
        <begin position="21"/>
        <end position="179"/>
    </location>
</feature>
<dbReference type="Pfam" id="PF00534">
    <property type="entry name" value="Glycos_transf_1"/>
    <property type="match status" value="1"/>
</dbReference>
<dbReference type="RefSeq" id="WP_145530466.1">
    <property type="nucleotide sequence ID" value="NZ_CABHWX010000137.1"/>
</dbReference>
<dbReference type="GeneID" id="75141803"/>
<dbReference type="PANTHER" id="PTHR45947">
    <property type="entry name" value="SULFOQUINOVOSYL TRANSFERASE SQD2"/>
    <property type="match status" value="1"/>
</dbReference>
<organism evidence="3 4">
    <name type="scientific">Yersinia alsatica</name>
    <dbReference type="NCBI Taxonomy" id="2890317"/>
    <lineage>
        <taxon>Bacteria</taxon>
        <taxon>Pseudomonadati</taxon>
        <taxon>Pseudomonadota</taxon>
        <taxon>Gammaproteobacteria</taxon>
        <taxon>Enterobacterales</taxon>
        <taxon>Yersiniaceae</taxon>
        <taxon>Yersinia</taxon>
    </lineage>
</organism>
<dbReference type="GO" id="GO:0016757">
    <property type="term" value="F:glycosyltransferase activity"/>
    <property type="evidence" value="ECO:0007669"/>
    <property type="project" value="UniProtKB-KW"/>
</dbReference>
<dbReference type="Proteomes" id="UP001057860">
    <property type="component" value="Chromosome"/>
</dbReference>
<dbReference type="InterPro" id="IPR050194">
    <property type="entry name" value="Glycosyltransferase_grp1"/>
</dbReference>
<keyword evidence="4" id="KW-1185">Reference proteome</keyword>
<dbReference type="SUPFAM" id="SSF53756">
    <property type="entry name" value="UDP-Glycosyltransferase/glycogen phosphorylase"/>
    <property type="match status" value="1"/>
</dbReference>
<dbReference type="Gene3D" id="3.40.50.2000">
    <property type="entry name" value="Glycogen Phosphorylase B"/>
    <property type="match status" value="2"/>
</dbReference>
<protein>
    <submittedName>
        <fullName evidence="3">Glycosyltransferase</fullName>
        <ecNumber evidence="3">2.4.-.-</ecNumber>
    </submittedName>
</protein>
<evidence type="ECO:0000259" key="1">
    <source>
        <dbReference type="Pfam" id="PF00534"/>
    </source>
</evidence>
<keyword evidence="3" id="KW-0328">Glycosyltransferase</keyword>
<accession>A0ABY5UN83</accession>
<gene>
    <name evidence="3" type="ORF">N0H69_17350</name>
</gene>
<proteinExistence type="predicted"/>
<evidence type="ECO:0000313" key="3">
    <source>
        <dbReference type="EMBL" id="UWM44419.1"/>
    </source>
</evidence>
<sequence length="379" mass="42080">MGNNKLINILHVYKTSRPASYGGVESFIDTLCKTGSKLGVKNTVLTLHPSPAKNPLEMDGYAVHQAKQDLFAASTGFSLSAFSQFKKLAGVSDIIHYHFPNPFADMLHMVYPPKKPCVVTYHSDIIKQKYLLHLYRPLMRRFLNSINHIISTSPNYFASSDILQQYADKVSVIPVGVDHGSYETADPERFNYWRTRLPEPFFLFVGAMRYYKGLHIALEAISGTKIRVVIAGVNGIEEKLKAKAASLHLDNVDFLGFVNDEDKVALLHLCYGFIFPSHLRSEAFGLSLLEAAAVGNPMISCEIGTGTTFVNAANETGLVIKPGSSGDLREAMQYLLDNPDAAAKMGENAKKRSRELFTAERQAKLYFEIYQSLVNKGTT</sequence>
<dbReference type="InterPro" id="IPR028098">
    <property type="entry name" value="Glyco_trans_4-like_N"/>
</dbReference>
<evidence type="ECO:0000313" key="4">
    <source>
        <dbReference type="Proteomes" id="UP001057860"/>
    </source>
</evidence>
<dbReference type="EMBL" id="CP104006">
    <property type="protein sequence ID" value="UWM44419.1"/>
    <property type="molecule type" value="Genomic_DNA"/>
</dbReference>
<reference evidence="3" key="1">
    <citation type="submission" date="2022-08" db="EMBL/GenBank/DDBJ databases">
        <authorList>
            <person name="Bogun A."/>
            <person name="Kislichkina A."/>
            <person name="Solomentsev V."/>
            <person name="Skryabin Y."/>
            <person name="Sizova A."/>
            <person name="Platonov M."/>
            <person name="Dentovskaya S."/>
        </authorList>
    </citation>
    <scope>NUCLEOTIDE SEQUENCE</scope>
    <source>
        <strain evidence="3">SCPM-O-B-7604</strain>
    </source>
</reference>
<dbReference type="PANTHER" id="PTHR45947:SF3">
    <property type="entry name" value="SULFOQUINOVOSYL TRANSFERASE SQD2"/>
    <property type="match status" value="1"/>
</dbReference>
<dbReference type="InterPro" id="IPR001296">
    <property type="entry name" value="Glyco_trans_1"/>
</dbReference>
<dbReference type="EC" id="2.4.-.-" evidence="3"/>